<evidence type="ECO:0000313" key="2">
    <source>
        <dbReference type="Proteomes" id="UP000609172"/>
    </source>
</evidence>
<dbReference type="EMBL" id="JAEHFV010000003">
    <property type="protein sequence ID" value="MBK0369987.1"/>
    <property type="molecule type" value="Genomic_DNA"/>
</dbReference>
<keyword evidence="2" id="KW-1185">Reference proteome</keyword>
<evidence type="ECO:0000313" key="1">
    <source>
        <dbReference type="EMBL" id="MBK0369987.1"/>
    </source>
</evidence>
<dbReference type="Proteomes" id="UP000609172">
    <property type="component" value="Unassembled WGS sequence"/>
</dbReference>
<organism evidence="1 2">
    <name type="scientific">Flavobacterium agrisoli</name>
    <dbReference type="NCBI Taxonomy" id="2793066"/>
    <lineage>
        <taxon>Bacteria</taxon>
        <taxon>Pseudomonadati</taxon>
        <taxon>Bacteroidota</taxon>
        <taxon>Flavobacteriia</taxon>
        <taxon>Flavobacteriales</taxon>
        <taxon>Flavobacteriaceae</taxon>
        <taxon>Flavobacterium</taxon>
    </lineage>
</organism>
<sequence length="93" mass="10951">MGEIIKKLKFKDVAVAIDAPENYQNKFLTHEFALDFKNDVTHFNVLVFIKDKSSFLNFMQQKMHQIAYDAVLWFAYPKGTSKVKTDINRDSMW</sequence>
<comment type="caution">
    <text evidence="1">The sequence shown here is derived from an EMBL/GenBank/DDBJ whole genome shotgun (WGS) entry which is preliminary data.</text>
</comment>
<accession>A0A934PKS2</accession>
<reference evidence="1" key="1">
    <citation type="submission" date="2020-12" db="EMBL/GenBank/DDBJ databases">
        <title>Bacterial novel species Flavobacterium sp. SE-1-e isolated from soil.</title>
        <authorList>
            <person name="Jung H.-Y."/>
        </authorList>
    </citation>
    <scope>NUCLEOTIDE SEQUENCE</scope>
    <source>
        <strain evidence="1">SE-1-e</strain>
    </source>
</reference>
<dbReference type="AlphaFoldDB" id="A0A934PKS2"/>
<dbReference type="RefSeq" id="WP_200106056.1">
    <property type="nucleotide sequence ID" value="NZ_JAEHFV010000003.1"/>
</dbReference>
<protein>
    <submittedName>
        <fullName evidence="1">Uncharacterized protein</fullName>
    </submittedName>
</protein>
<name>A0A934PKS2_9FLAO</name>
<gene>
    <name evidence="1" type="ORF">I5M07_09045</name>
</gene>
<proteinExistence type="predicted"/>